<accession>A0A9N8P0N4</accession>
<evidence type="ECO:0000256" key="1">
    <source>
        <dbReference type="SAM" id="SignalP"/>
    </source>
</evidence>
<proteinExistence type="predicted"/>
<name>A0A9N8P0N4_9FLAO</name>
<evidence type="ECO:0000313" key="4">
    <source>
        <dbReference type="Proteomes" id="UP000533639"/>
    </source>
</evidence>
<keyword evidence="1" id="KW-0732">Signal</keyword>
<feature type="signal peptide" evidence="1">
    <location>
        <begin position="1"/>
        <end position="21"/>
    </location>
</feature>
<protein>
    <recommendedName>
        <fullName evidence="2">DUF3347 domain-containing protein</fullName>
    </recommendedName>
</protein>
<dbReference type="InterPro" id="IPR021782">
    <property type="entry name" value="DUF3347"/>
</dbReference>
<keyword evidence="4" id="KW-1185">Reference proteome</keyword>
<sequence>MYSLKKIMTAILLLVSILSFSANFLNSASTASKISNSTSNNIMISDSLENNQLQNVYDSYFLVNESLVKTDSKSASLNAEKLKTAITAVKMESLKMEEHTIWMKLSKALLADAENISNSQDINKQRKVFKSLSKNLHDLIKVSKSSEPVYYQYCPMEDANWLSREKEIKNPYYGAKMMTCGKTIETL</sequence>
<evidence type="ECO:0000259" key="2">
    <source>
        <dbReference type="Pfam" id="PF11827"/>
    </source>
</evidence>
<dbReference type="Pfam" id="PF11827">
    <property type="entry name" value="DUF3347"/>
    <property type="match status" value="1"/>
</dbReference>
<dbReference type="RefSeq" id="WP_180856783.1">
    <property type="nucleotide sequence ID" value="NZ_CAIJDE010000029.1"/>
</dbReference>
<gene>
    <name evidence="3" type="ORF">FLAPXU55_00926</name>
</gene>
<feature type="domain" description="DUF3347" evidence="2">
    <location>
        <begin position="56"/>
        <end position="145"/>
    </location>
</feature>
<dbReference type="Proteomes" id="UP000533639">
    <property type="component" value="Unassembled WGS sequence"/>
</dbReference>
<dbReference type="EMBL" id="CAIJDE010000029">
    <property type="protein sequence ID" value="CAC9973246.1"/>
    <property type="molecule type" value="Genomic_DNA"/>
</dbReference>
<comment type="caution">
    <text evidence="3">The sequence shown here is derived from an EMBL/GenBank/DDBJ whole genome shotgun (WGS) entry which is preliminary data.</text>
</comment>
<organism evidence="3 4">
    <name type="scientific">Flavobacterium panici</name>
    <dbReference type="NCBI Taxonomy" id="2654843"/>
    <lineage>
        <taxon>Bacteria</taxon>
        <taxon>Pseudomonadati</taxon>
        <taxon>Bacteroidota</taxon>
        <taxon>Flavobacteriia</taxon>
        <taxon>Flavobacteriales</taxon>
        <taxon>Flavobacteriaceae</taxon>
        <taxon>Flavobacterium</taxon>
    </lineage>
</organism>
<reference evidence="3 4" key="1">
    <citation type="submission" date="2020-06" db="EMBL/GenBank/DDBJ databases">
        <authorList>
            <person name="Criscuolo A."/>
        </authorList>
    </citation>
    <scope>NUCLEOTIDE SEQUENCE [LARGE SCALE GENOMIC DNA]</scope>
    <source>
        <strain evidence="3">PXU-55</strain>
    </source>
</reference>
<evidence type="ECO:0000313" key="3">
    <source>
        <dbReference type="EMBL" id="CAC9973246.1"/>
    </source>
</evidence>
<feature type="chain" id="PRO_5040388258" description="DUF3347 domain-containing protein" evidence="1">
    <location>
        <begin position="22"/>
        <end position="187"/>
    </location>
</feature>
<dbReference type="AlphaFoldDB" id="A0A9N8P0N4"/>